<dbReference type="InterPro" id="IPR001816">
    <property type="entry name" value="Transl_elong_EFTs/EF1B"/>
</dbReference>
<feature type="compositionally biased region" description="Basic residues" evidence="5">
    <location>
        <begin position="225"/>
        <end position="237"/>
    </location>
</feature>
<feature type="domain" description="Translation elongation factor EFTs/EF1B dimerisation" evidence="6">
    <location>
        <begin position="25"/>
        <end position="146"/>
    </location>
</feature>
<evidence type="ECO:0000256" key="4">
    <source>
        <dbReference type="HAMAP-Rule" id="MF_03135"/>
    </source>
</evidence>
<dbReference type="GO" id="GO:0070125">
    <property type="term" value="P:mitochondrial translational elongation"/>
    <property type="evidence" value="ECO:0007669"/>
    <property type="project" value="TreeGrafter"/>
</dbReference>
<dbReference type="EMBL" id="CAUJNA010000280">
    <property type="protein sequence ID" value="CAJ1374830.1"/>
    <property type="molecule type" value="Genomic_DNA"/>
</dbReference>
<comment type="subcellular location">
    <subcellularLocation>
        <location evidence="4">Mitochondrion</location>
    </subcellularLocation>
</comment>
<keyword evidence="4" id="KW-0496">Mitochondrion</keyword>
<evidence type="ECO:0000256" key="5">
    <source>
        <dbReference type="SAM" id="MobiDB-lite"/>
    </source>
</evidence>
<evidence type="ECO:0000256" key="2">
    <source>
        <dbReference type="ARBA" id="ARBA00022768"/>
    </source>
</evidence>
<dbReference type="SUPFAM" id="SSF54713">
    <property type="entry name" value="Elongation factor Ts (EF-Ts), dimerisation domain"/>
    <property type="match status" value="1"/>
</dbReference>
<dbReference type="PROSITE" id="PS01127">
    <property type="entry name" value="EF_TS_2"/>
    <property type="match status" value="1"/>
</dbReference>
<comment type="function">
    <text evidence="4">Associates with the EF-Tu.GDP complex and induces the exchange of GDP to GTP. It remains bound to the aminoacyl-tRNA.EF-Tu.GTP complex up to the GTP hydrolysis stage on the ribosome.</text>
</comment>
<proteinExistence type="inferred from homology"/>
<keyword evidence="3 4" id="KW-0648">Protein biosynthesis</keyword>
<evidence type="ECO:0000313" key="8">
    <source>
        <dbReference type="Proteomes" id="UP001178507"/>
    </source>
</evidence>
<dbReference type="HAMAP" id="MF_00050">
    <property type="entry name" value="EF_Ts"/>
    <property type="match status" value="1"/>
</dbReference>
<feature type="region of interest" description="Disordered" evidence="5">
    <location>
        <begin position="172"/>
        <end position="249"/>
    </location>
</feature>
<organism evidence="7 8">
    <name type="scientific">Effrenium voratum</name>
    <dbReference type="NCBI Taxonomy" id="2562239"/>
    <lineage>
        <taxon>Eukaryota</taxon>
        <taxon>Sar</taxon>
        <taxon>Alveolata</taxon>
        <taxon>Dinophyceae</taxon>
        <taxon>Suessiales</taxon>
        <taxon>Symbiodiniaceae</taxon>
        <taxon>Effrenium</taxon>
    </lineage>
</organism>
<dbReference type="InterPro" id="IPR014039">
    <property type="entry name" value="Transl_elong_EFTs/EF1B_dimer"/>
</dbReference>
<dbReference type="Gene3D" id="1.10.286.20">
    <property type="match status" value="1"/>
</dbReference>
<comment type="caution">
    <text evidence="7">The sequence shown here is derived from an EMBL/GenBank/DDBJ whole genome shotgun (WGS) entry which is preliminary data.</text>
</comment>
<dbReference type="GO" id="GO:0003746">
    <property type="term" value="F:translation elongation factor activity"/>
    <property type="evidence" value="ECO:0007669"/>
    <property type="project" value="UniProtKB-UniRule"/>
</dbReference>
<name>A0AA36HU69_9DINO</name>
<dbReference type="InterPro" id="IPR036402">
    <property type="entry name" value="EF-Ts_dimer_sf"/>
</dbReference>
<dbReference type="FunFam" id="1.10.286.20:FF:000001">
    <property type="entry name" value="Elongation factor Ts"/>
    <property type="match status" value="1"/>
</dbReference>
<dbReference type="Pfam" id="PF00889">
    <property type="entry name" value="EF_TS"/>
    <property type="match status" value="1"/>
</dbReference>
<dbReference type="Proteomes" id="UP001178507">
    <property type="component" value="Unassembled WGS sequence"/>
</dbReference>
<accession>A0AA36HU69</accession>
<dbReference type="PANTHER" id="PTHR11741:SF7">
    <property type="entry name" value="ELONGATION FACTOR TS, MITOCHONDRIAL"/>
    <property type="match status" value="1"/>
</dbReference>
<dbReference type="PANTHER" id="PTHR11741">
    <property type="entry name" value="ELONGATION FACTOR TS"/>
    <property type="match status" value="1"/>
</dbReference>
<keyword evidence="8" id="KW-1185">Reference proteome</keyword>
<keyword evidence="2 4" id="KW-0251">Elongation factor</keyword>
<gene>
    <name evidence="7" type="ORF">EVOR1521_LOCUS4275</name>
</gene>
<evidence type="ECO:0000256" key="3">
    <source>
        <dbReference type="ARBA" id="ARBA00022917"/>
    </source>
</evidence>
<dbReference type="InterPro" id="IPR018101">
    <property type="entry name" value="Transl_elong_Ts_CS"/>
</dbReference>
<evidence type="ECO:0000259" key="6">
    <source>
        <dbReference type="Pfam" id="PF00889"/>
    </source>
</evidence>
<dbReference type="Gene3D" id="3.30.479.20">
    <property type="entry name" value="Elongation factor Ts, dimerisation domain"/>
    <property type="match status" value="1"/>
</dbReference>
<evidence type="ECO:0000256" key="1">
    <source>
        <dbReference type="ARBA" id="ARBA00005532"/>
    </source>
</evidence>
<evidence type="ECO:0000313" key="7">
    <source>
        <dbReference type="EMBL" id="CAJ1374830.1"/>
    </source>
</evidence>
<reference evidence="7" key="1">
    <citation type="submission" date="2023-08" db="EMBL/GenBank/DDBJ databases">
        <authorList>
            <person name="Chen Y."/>
            <person name="Shah S."/>
            <person name="Dougan E. K."/>
            <person name="Thang M."/>
            <person name="Chan C."/>
        </authorList>
    </citation>
    <scope>NUCLEOTIDE SEQUENCE</scope>
</reference>
<dbReference type="GO" id="GO:0005739">
    <property type="term" value="C:mitochondrion"/>
    <property type="evidence" value="ECO:0007669"/>
    <property type="project" value="UniProtKB-SubCell"/>
</dbReference>
<comment type="similarity">
    <text evidence="1 4">Belongs to the EF-Ts family.</text>
</comment>
<feature type="compositionally biased region" description="Basic residues" evidence="5">
    <location>
        <begin position="190"/>
        <end position="212"/>
    </location>
</feature>
<protein>
    <recommendedName>
        <fullName evidence="4">Elongation factor Ts, mitochondrial</fullName>
        <shortName evidence="4">EF-Ts</shortName>
        <shortName evidence="4">EF-TsMt</shortName>
    </recommendedName>
</protein>
<sequence>MDAAMEWLKKKGMAKADKKAGNVAVEGCVASYVHFNNKIAVLVEVNSETDFVANNEIFKQFASDVAMQVAANDEVVCLTTDDVPEDVKQKEKETEMAKDEDLAGKPDNIKEKIVAGRLSKKFESKALMNQTWLKDEDISVQEAVKQIIAKLGENIVVRRFERLTLGEGLEKKETTTLRRASRRSWPSTRLKARQRLRSPRRKRRRKRRKRRREGGEEGGEGVGGRRPRSARPFRRWHLGCQEGAHRVRG</sequence>
<dbReference type="AlphaFoldDB" id="A0AA36HU69"/>